<organism evidence="8 11">
    <name type="scientific">Aplysia californica</name>
    <name type="common">California sea hare</name>
    <dbReference type="NCBI Taxonomy" id="6500"/>
    <lineage>
        <taxon>Eukaryota</taxon>
        <taxon>Metazoa</taxon>
        <taxon>Spiralia</taxon>
        <taxon>Lophotrochozoa</taxon>
        <taxon>Mollusca</taxon>
        <taxon>Gastropoda</taxon>
        <taxon>Heterobranchia</taxon>
        <taxon>Euthyneura</taxon>
        <taxon>Tectipleura</taxon>
        <taxon>Aplysiida</taxon>
        <taxon>Aplysioidea</taxon>
        <taxon>Aplysiidae</taxon>
        <taxon>Aplysia</taxon>
    </lineage>
</organism>
<dbReference type="Pfam" id="PF13909">
    <property type="entry name" value="zf-H2C2_5"/>
    <property type="match status" value="2"/>
</dbReference>
<gene>
    <name evidence="9 10 11" type="primary">LOC101864368</name>
</gene>
<dbReference type="PROSITE" id="PS00028">
    <property type="entry name" value="ZINC_FINGER_C2H2_1"/>
    <property type="match status" value="9"/>
</dbReference>
<evidence type="ECO:0000313" key="11">
    <source>
        <dbReference type="RefSeq" id="XP_035824171.1"/>
    </source>
</evidence>
<dbReference type="Proteomes" id="UP000694888">
    <property type="component" value="Unplaced"/>
</dbReference>
<feature type="domain" description="C2H2-type" evidence="7">
    <location>
        <begin position="1318"/>
        <end position="1346"/>
    </location>
</feature>
<evidence type="ECO:0000313" key="8">
    <source>
        <dbReference type="Proteomes" id="UP000694888"/>
    </source>
</evidence>
<dbReference type="InterPro" id="IPR050688">
    <property type="entry name" value="Zinc_finger/UBP_domain"/>
</dbReference>
<proteinExistence type="predicted"/>
<feature type="domain" description="C2H2-type" evidence="7">
    <location>
        <begin position="1469"/>
        <end position="1497"/>
    </location>
</feature>
<dbReference type="RefSeq" id="XP_035824171.1">
    <property type="nucleotide sequence ID" value="XM_035968278.1"/>
</dbReference>
<feature type="compositionally biased region" description="Acidic residues" evidence="6">
    <location>
        <begin position="1738"/>
        <end position="1750"/>
    </location>
</feature>
<feature type="domain" description="C2H2-type" evidence="7">
    <location>
        <begin position="591"/>
        <end position="618"/>
    </location>
</feature>
<name>A0ABM1VP29_APLCA</name>
<keyword evidence="1" id="KW-0479">Metal-binding</keyword>
<accession>A0ABM1VP29</accession>
<evidence type="ECO:0000313" key="10">
    <source>
        <dbReference type="RefSeq" id="XP_005092654.1"/>
    </source>
</evidence>
<dbReference type="RefSeq" id="XP_005092654.1">
    <property type="nucleotide sequence ID" value="XM_005092597.3"/>
</dbReference>
<keyword evidence="3 5" id="KW-0863">Zinc-finger</keyword>
<feature type="domain" description="C2H2-type" evidence="7">
    <location>
        <begin position="1804"/>
        <end position="1831"/>
    </location>
</feature>
<feature type="compositionally biased region" description="Low complexity" evidence="6">
    <location>
        <begin position="2070"/>
        <end position="2115"/>
    </location>
</feature>
<dbReference type="PANTHER" id="PTHR24403">
    <property type="entry name" value="ZINC FINGER PROTEIN"/>
    <property type="match status" value="1"/>
</dbReference>
<feature type="region of interest" description="Disordered" evidence="6">
    <location>
        <begin position="2260"/>
        <end position="2328"/>
    </location>
</feature>
<feature type="compositionally biased region" description="Basic and acidic residues" evidence="6">
    <location>
        <begin position="2001"/>
        <end position="2012"/>
    </location>
</feature>
<evidence type="ECO:0000256" key="6">
    <source>
        <dbReference type="SAM" id="MobiDB-lite"/>
    </source>
</evidence>
<feature type="domain" description="C2H2-type" evidence="7">
    <location>
        <begin position="392"/>
        <end position="419"/>
    </location>
</feature>
<feature type="region of interest" description="Disordered" evidence="6">
    <location>
        <begin position="2142"/>
        <end position="2239"/>
    </location>
</feature>
<feature type="region of interest" description="Disordered" evidence="6">
    <location>
        <begin position="1729"/>
        <end position="1750"/>
    </location>
</feature>
<feature type="compositionally biased region" description="Basic and acidic residues" evidence="6">
    <location>
        <begin position="2267"/>
        <end position="2301"/>
    </location>
</feature>
<feature type="compositionally biased region" description="Basic and acidic residues" evidence="6">
    <location>
        <begin position="2212"/>
        <end position="2235"/>
    </location>
</feature>
<feature type="domain" description="C2H2-type" evidence="7">
    <location>
        <begin position="1564"/>
        <end position="1591"/>
    </location>
</feature>
<evidence type="ECO:0000313" key="9">
    <source>
        <dbReference type="RefSeq" id="XP_005092652.1"/>
    </source>
</evidence>
<dbReference type="InterPro" id="IPR036236">
    <property type="entry name" value="Znf_C2H2_sf"/>
</dbReference>
<feature type="domain" description="C2H2-type" evidence="7">
    <location>
        <begin position="193"/>
        <end position="221"/>
    </location>
</feature>
<feature type="region of interest" description="Disordered" evidence="6">
    <location>
        <begin position="2070"/>
        <end position="2120"/>
    </location>
</feature>
<keyword evidence="8" id="KW-1185">Reference proteome</keyword>
<keyword evidence="2" id="KW-0677">Repeat</keyword>
<dbReference type="PANTHER" id="PTHR24403:SF67">
    <property type="entry name" value="FI01116P-RELATED"/>
    <property type="match status" value="1"/>
</dbReference>
<evidence type="ECO:0000256" key="2">
    <source>
        <dbReference type="ARBA" id="ARBA00022737"/>
    </source>
</evidence>
<dbReference type="InterPro" id="IPR013087">
    <property type="entry name" value="Znf_C2H2_type"/>
</dbReference>
<feature type="domain" description="C2H2-type" evidence="7">
    <location>
        <begin position="2024"/>
        <end position="2046"/>
    </location>
</feature>
<feature type="compositionally biased region" description="Basic and acidic residues" evidence="6">
    <location>
        <begin position="126"/>
        <end position="153"/>
    </location>
</feature>
<feature type="domain" description="C2H2-type" evidence="7">
    <location>
        <begin position="669"/>
        <end position="696"/>
    </location>
</feature>
<feature type="compositionally biased region" description="Basic and acidic residues" evidence="6">
    <location>
        <begin position="88"/>
        <end position="101"/>
    </location>
</feature>
<dbReference type="RefSeq" id="XP_005092652.1">
    <property type="nucleotide sequence ID" value="XM_005092595.2"/>
</dbReference>
<evidence type="ECO:0000259" key="7">
    <source>
        <dbReference type="PROSITE" id="PS50157"/>
    </source>
</evidence>
<evidence type="ECO:0000256" key="1">
    <source>
        <dbReference type="ARBA" id="ARBA00022723"/>
    </source>
</evidence>
<dbReference type="GeneID" id="101864368"/>
<feature type="domain" description="C2H2-type" evidence="7">
    <location>
        <begin position="1374"/>
        <end position="1402"/>
    </location>
</feature>
<evidence type="ECO:0000256" key="3">
    <source>
        <dbReference type="ARBA" id="ARBA00022771"/>
    </source>
</evidence>
<feature type="domain" description="C2H2-type" evidence="7">
    <location>
        <begin position="619"/>
        <end position="647"/>
    </location>
</feature>
<feature type="region of interest" description="Disordered" evidence="6">
    <location>
        <begin position="121"/>
        <end position="156"/>
    </location>
</feature>
<reference evidence="9 10" key="1">
    <citation type="submission" date="2025-05" db="UniProtKB">
        <authorList>
            <consortium name="RefSeq"/>
        </authorList>
    </citation>
    <scope>IDENTIFICATION</scope>
</reference>
<keyword evidence="4" id="KW-0862">Zinc</keyword>
<dbReference type="Gene3D" id="3.30.160.60">
    <property type="entry name" value="Classic Zinc Finger"/>
    <property type="match status" value="12"/>
</dbReference>
<sequence>MPKNKPTKTFACDICDFKVSNRYIFKRHLHRCLSIHGIASKSSTSRNPMRLKGTEGLLTKDASGQNDSLKEDGEGEKLEDEDVASVSRLDRNGKEEEKTEGLEGSIDEVSLISETEKYGNTVSDTSHTEVNDSEVKTEVQSDSHPYDLKEKTNCPEQNNEEISITRTEGTSVPMETSRVLTSSTPVAPYSRKYKCDECPFECRSSREYLYHLRDVHGNRRPIYECGRCDYASRFNNKVERHMSVHKKKLMGLPQMEWKTKRSERLQNQLQTGTNLEGDEVGEGEESNLRVKPLKLLRLNKKTPSLFQVSDKSEGQTARKSKEVFKLILSENGSQFYQCRDCLYFSPHSHNVKKHHAVCHNKMLTCPHCSLFATTGQAAYYEHLLTHQNRGYTKCPDCSYVTNAKSNYEKHRSFHEREFPFKCTECSFGSDSESKIKRHMATQHRNPSAVNDCISVARKDLTEDLETAEEGVDISWEDMDLADEDMSGSLPETDVDSLMQQNEEQLGAKSDKHKHFEVEYRCPRCPMVCYRRANFTRHLTAKHKFNHLNAAALSKSLERPTSRGVKRKLPTYPSTHMKQRRLLLQSIGGESLKCSHCSYSAKWPSDLRRHMQVHTIVKRFKCSLCPNKYKYYGDLNVHMRRDHNAEPPANVSREVTRNEDVVKKASPAAFRCPICSFCTQSKAELEQHSRTHGDMEKTYQCRLCNYQTYWRGDVGRHLYRHHSVVLSKEASEMTEYFIYRPHIRPITKQPHLAGSTASLEQEGAIEGIGTSSSGVVPLVVGEEDSSASISQRPATSVVCLKEGSFVCEYPSCDFKTSTSDRMEAHLAVHLNLKQFMCPVCGKRTNWKWDVVKHLSKVHSKAYASVDEVITLPIEEAKATIDEYLNTMERKQKEMSVNLCSLCDFRSHERNRVVRHLGTDHKKESGKVITHIISSPEEYEASVNAERERNLSREKKVPNEKMLGENLKYVKVEEVQKVTKFEEPPLEELARYDHPYACAICKKPGLNKGDVKKHYNYAHPYKEVRVLYIPTGTEFNYDTGEVYQKSSKRDLGDSMLDLDLQGSPSKMIRPDSKFSNPKMHGYVKPFKCSICGLRSNWKWDLKKHLRSKHPNKGGFVIMLSIEEAQETYGTECTLSHPKQEDFLSATRASSGQTSPVSSLSSHSEMLKPVFDSGMVTGQEDYLSNALRGRDKVTNVDPNRRQWKCSGCDYISNWRRNMARHIHRKHLEQKDSIRVIPLHPPSRQSREAQGGQNLMDKFLQQGLPTMVKMETHPMDINLLKERKSSLAQPDNRIWRCPECPFVSQLRTHIIVHMQKHEMKPFKCGVCHLPFMNRGPLHRHIQKLHRRSDYVKLSKLNIKYDDNAEIKVTEKGALVSSFLCRLCNHESCDRSNIANHLLEVHSSQDPENILKVEKNLYTPMKPNLEFKSLPRPDPQKAGNRKFHFCPLCPYRSQKKSMLAFHMTYHRPSAVNRYKCKYCNYYVSTVRLLHQHQRKWHSDPAAATPEQEQHLPESPLRNWAVGTEGTPEKQTGSGSARRHCCEKCPYTTNSKNDFIYHKQFHRPKRTAEFKCEHCDYWVVHKRLLKQHMRLHTGATSPTAGALSPELSPAKSLYSDPGLVYDPVELSELAAVKQKMISDKITASLSEQPTISPMKLATRCSTDDKPGYVLKNGMYRKLHRCRFCPYTNVRARNMGLHEMMHGPRKSPHPLLKCPYCDYYVGSKGLLSHHMKVHQKSYGERPDGDGDMQDFPEANEDHDDLEQDIAPQQKVDTLLQISRFKKFGCEKCPYASGKRAHFERHLELHGSRQRYTCQFCDYSVPSNNLLLQHTKLHLMPNQNLLLSQSINNLQQLSDVPADVALASALPPADAHSPVTISVVHDHLGLYENGIMDAEPKKLYRCDRCPYANIRRDYLLSHLKFHMVSSSLVCPYCDYSAPKQALLTQHIRVHFCPLPELSDWLLETGLGETHAGAQSLDLLEALKVAHEYQNQSKKKDKSKNGSALAVDKSGNKEERTEGKENVQGSDTVPLMFICQYCEREFASSEKLVNHELQHLVGNHFEASLKAVTEQQLQQQQRKLQQQVVKGSSSEASAGQKKGQQAAGSSQSSGNSGRSSLKGSSKSGGNEEGVKDLAGAVLGASGGAGDSVSIAGQGKAFSHPDLGQEPKGLGKESILSGAAEKTALKTSDRTNGTGETDEGRHLSDSVVNLSELDKAISSSDMNHETERAAKEVSQDNSPSERGKELNAAVKELGSLKANGKDVGGRLEAEGIGIASETDKTVSVKEPVEEKEEQKRDDSTLISQQEKEETSGRPGLDQGGKQGTEETFLIAETEEKKD</sequence>
<protein>
    <submittedName>
        <fullName evidence="9 10">Uncharacterized protein LOC101864368</fullName>
    </submittedName>
</protein>
<dbReference type="SMART" id="SM00355">
    <property type="entry name" value="ZnF_C2H2"/>
    <property type="match status" value="32"/>
</dbReference>
<evidence type="ECO:0000256" key="5">
    <source>
        <dbReference type="PROSITE-ProRule" id="PRU00042"/>
    </source>
</evidence>
<feature type="domain" description="C2H2-type" evidence="7">
    <location>
        <begin position="834"/>
        <end position="862"/>
    </location>
</feature>
<feature type="region of interest" description="Disordered" evidence="6">
    <location>
        <begin position="1981"/>
        <end position="2014"/>
    </location>
</feature>
<evidence type="ECO:0000256" key="4">
    <source>
        <dbReference type="ARBA" id="ARBA00022833"/>
    </source>
</evidence>
<feature type="region of interest" description="Disordered" evidence="6">
    <location>
        <begin position="42"/>
        <end position="106"/>
    </location>
</feature>
<dbReference type="SUPFAM" id="SSF57667">
    <property type="entry name" value="beta-beta-alpha zinc fingers"/>
    <property type="match status" value="7"/>
</dbReference>
<dbReference type="PROSITE" id="PS50157">
    <property type="entry name" value="ZINC_FINGER_C2H2_2"/>
    <property type="match status" value="12"/>
</dbReference>